<feature type="domain" description="CCA-adding enzyme C-terminal" evidence="12">
    <location>
        <begin position="285"/>
        <end position="425"/>
    </location>
</feature>
<comment type="similarity">
    <text evidence="9">Belongs to the tRNA nucleotidyltransferase/poly(A) polymerase family.</text>
</comment>
<keyword evidence="5" id="KW-0479">Metal-binding</keyword>
<dbReference type="RefSeq" id="WP_085294596.1">
    <property type="nucleotide sequence ID" value="NZ_JACBBU010000005.1"/>
</dbReference>
<feature type="domain" description="Poly A polymerase head" evidence="10">
    <location>
        <begin position="25"/>
        <end position="144"/>
    </location>
</feature>
<dbReference type="EMBL" id="SGKU01000032">
    <property type="protein sequence ID" value="NFA43205.1"/>
    <property type="molecule type" value="Genomic_DNA"/>
</dbReference>
<evidence type="ECO:0000259" key="11">
    <source>
        <dbReference type="Pfam" id="PF12627"/>
    </source>
</evidence>
<keyword evidence="4 13" id="KW-0548">Nucleotidyltransferase</keyword>
<evidence type="ECO:0000313" key="13">
    <source>
        <dbReference type="EMBL" id="NFA43205.1"/>
    </source>
</evidence>
<dbReference type="PANTHER" id="PTHR46173">
    <property type="entry name" value="CCA TRNA NUCLEOTIDYLTRANSFERASE 1, MITOCHONDRIAL"/>
    <property type="match status" value="1"/>
</dbReference>
<dbReference type="Gene3D" id="1.10.3090.10">
    <property type="entry name" value="cca-adding enzyme, domain 2"/>
    <property type="match status" value="1"/>
</dbReference>
<dbReference type="NCBIfam" id="NF009814">
    <property type="entry name" value="PRK13299.1"/>
    <property type="match status" value="1"/>
</dbReference>
<keyword evidence="2 9" id="KW-0808">Transferase</keyword>
<evidence type="ECO:0000313" key="14">
    <source>
        <dbReference type="Proteomes" id="UP000472355"/>
    </source>
</evidence>
<evidence type="ECO:0000256" key="7">
    <source>
        <dbReference type="ARBA" id="ARBA00022842"/>
    </source>
</evidence>
<dbReference type="Proteomes" id="UP000472355">
    <property type="component" value="Unassembled WGS sequence"/>
</dbReference>
<dbReference type="PANTHER" id="PTHR46173:SF1">
    <property type="entry name" value="CCA TRNA NUCLEOTIDYLTRANSFERASE 1, MITOCHONDRIAL"/>
    <property type="match status" value="1"/>
</dbReference>
<dbReference type="GO" id="GO:0046872">
    <property type="term" value="F:metal ion binding"/>
    <property type="evidence" value="ECO:0007669"/>
    <property type="project" value="UniProtKB-KW"/>
</dbReference>
<evidence type="ECO:0000259" key="12">
    <source>
        <dbReference type="Pfam" id="PF13735"/>
    </source>
</evidence>
<keyword evidence="3" id="KW-0819">tRNA processing</keyword>
<evidence type="ECO:0000256" key="6">
    <source>
        <dbReference type="ARBA" id="ARBA00022741"/>
    </source>
</evidence>
<comment type="caution">
    <text evidence="13">The sequence shown here is derived from an EMBL/GenBank/DDBJ whole genome shotgun (WGS) entry which is preliminary data.</text>
</comment>
<dbReference type="GO" id="GO:0004810">
    <property type="term" value="F:CCA tRNA nucleotidyltransferase activity"/>
    <property type="evidence" value="ECO:0007669"/>
    <property type="project" value="UniProtKB-EC"/>
</dbReference>
<dbReference type="InterPro" id="IPR050264">
    <property type="entry name" value="Bact_CCA-adding_enz_type3_sf"/>
</dbReference>
<comment type="cofactor">
    <cofactor evidence="1">
        <name>Mg(2+)</name>
        <dbReference type="ChEBI" id="CHEBI:18420"/>
    </cofactor>
</comment>
<accession>A0A6M0STZ3</accession>
<keyword evidence="8 9" id="KW-0694">RNA-binding</keyword>
<dbReference type="SUPFAM" id="SSF81301">
    <property type="entry name" value="Nucleotidyltransferase"/>
    <property type="match status" value="1"/>
</dbReference>
<dbReference type="InterPro" id="IPR043519">
    <property type="entry name" value="NT_sf"/>
</dbReference>
<dbReference type="EC" id="2.7.7.72" evidence="13"/>
<evidence type="ECO:0000256" key="3">
    <source>
        <dbReference type="ARBA" id="ARBA00022694"/>
    </source>
</evidence>
<sequence>MNFNINIPNDVRFILETLKNNGHEAYIVGGCVRDSILNNIPKDWDITTKARPEEVVKLFNKVILTGVKHGTVTVLINSEGYEVTTYRMDGKYEDSRHPKQVNFVSNLKEDLARRDFTINAMAYNKEDGLIDYFEGVSDLKKKVIKTVGNSEKRFSEDALRMLRAIRFSSQLDFSISNETLNSIKNLRYNIKNISKERIREEFNKILLSSTKGIDILIETGLIEHIFPEIIKFCDFKVDNMYYNDNLYAHTVRAIEEIESALHLKLTMLFYNLIKINNEDIEYTILQVKEFLKEFQYDNNTVNKVTTLILYMNNDLNTKLEIKQILNLINLDLFEDLLKVKEAEILSQNPLYKEERLSHLLSIRENLKEILLNKECFNLKDLSINGKDLINLGLEKGKNIGEMLNELLELVMNNPDLNDKEILIDIVKEKINL</sequence>
<feature type="domain" description="tRNA nucleotidyltransferase/poly(A) polymerase RNA and SrmB- binding" evidence="11">
    <location>
        <begin position="172"/>
        <end position="230"/>
    </location>
</feature>
<evidence type="ECO:0000256" key="4">
    <source>
        <dbReference type="ARBA" id="ARBA00022695"/>
    </source>
</evidence>
<evidence type="ECO:0000259" key="10">
    <source>
        <dbReference type="Pfam" id="PF01743"/>
    </source>
</evidence>
<dbReference type="SUPFAM" id="SSF81891">
    <property type="entry name" value="Poly A polymerase C-terminal region-like"/>
    <property type="match status" value="1"/>
</dbReference>
<gene>
    <name evidence="13" type="ORF">EXM65_11605</name>
</gene>
<reference evidence="13 14" key="1">
    <citation type="submission" date="2019-02" db="EMBL/GenBank/DDBJ databases">
        <title>Genome sequencing of Clostridium botulinum clinical isolates.</title>
        <authorList>
            <person name="Brunt J."/>
            <person name="Van Vliet A.H.M."/>
            <person name="Stringer S.C."/>
            <person name="Grant K.A."/>
            <person name="Carter A.C."/>
            <person name="Peck M.W."/>
        </authorList>
    </citation>
    <scope>NUCLEOTIDE SEQUENCE [LARGE SCALE GENOMIC DNA]</scope>
    <source>
        <strain evidence="13 14">H113700579</strain>
    </source>
</reference>
<evidence type="ECO:0000256" key="9">
    <source>
        <dbReference type="RuleBase" id="RU003953"/>
    </source>
</evidence>
<dbReference type="Pfam" id="PF13735">
    <property type="entry name" value="tRNA_NucTran2_2"/>
    <property type="match status" value="1"/>
</dbReference>
<dbReference type="InterPro" id="IPR032810">
    <property type="entry name" value="CCA-adding_enz_C"/>
</dbReference>
<evidence type="ECO:0000256" key="1">
    <source>
        <dbReference type="ARBA" id="ARBA00001946"/>
    </source>
</evidence>
<dbReference type="Gene3D" id="3.30.460.10">
    <property type="entry name" value="Beta Polymerase, domain 2"/>
    <property type="match status" value="1"/>
</dbReference>
<dbReference type="InterPro" id="IPR032828">
    <property type="entry name" value="PolyA_RNA-bd"/>
</dbReference>
<proteinExistence type="inferred from homology"/>
<evidence type="ECO:0000256" key="5">
    <source>
        <dbReference type="ARBA" id="ARBA00022723"/>
    </source>
</evidence>
<evidence type="ECO:0000256" key="8">
    <source>
        <dbReference type="ARBA" id="ARBA00022884"/>
    </source>
</evidence>
<name>A0A6M0STZ3_CLOBO</name>
<dbReference type="GO" id="GO:0000049">
    <property type="term" value="F:tRNA binding"/>
    <property type="evidence" value="ECO:0007669"/>
    <property type="project" value="TreeGrafter"/>
</dbReference>
<dbReference type="Pfam" id="PF12627">
    <property type="entry name" value="PolyA_pol_RNAbd"/>
    <property type="match status" value="1"/>
</dbReference>
<evidence type="ECO:0000256" key="2">
    <source>
        <dbReference type="ARBA" id="ARBA00022679"/>
    </source>
</evidence>
<dbReference type="GO" id="GO:0008033">
    <property type="term" value="P:tRNA processing"/>
    <property type="evidence" value="ECO:0007669"/>
    <property type="project" value="UniProtKB-KW"/>
</dbReference>
<protein>
    <submittedName>
        <fullName evidence="13">CCA tRNA nucleotidyltransferase</fullName>
        <ecNumber evidence="13">2.7.7.72</ecNumber>
    </submittedName>
</protein>
<organism evidence="13 14">
    <name type="scientific">Clostridium botulinum</name>
    <dbReference type="NCBI Taxonomy" id="1491"/>
    <lineage>
        <taxon>Bacteria</taxon>
        <taxon>Bacillati</taxon>
        <taxon>Bacillota</taxon>
        <taxon>Clostridia</taxon>
        <taxon>Eubacteriales</taxon>
        <taxon>Clostridiaceae</taxon>
        <taxon>Clostridium</taxon>
    </lineage>
</organism>
<keyword evidence="6" id="KW-0547">Nucleotide-binding</keyword>
<dbReference type="InterPro" id="IPR002646">
    <property type="entry name" value="PolA_pol_head_dom"/>
</dbReference>
<dbReference type="CDD" id="cd05398">
    <property type="entry name" value="NT_ClassII-CCAase"/>
    <property type="match status" value="1"/>
</dbReference>
<dbReference type="Gene3D" id="1.10.246.80">
    <property type="match status" value="1"/>
</dbReference>
<dbReference type="Pfam" id="PF01743">
    <property type="entry name" value="PolyA_pol"/>
    <property type="match status" value="1"/>
</dbReference>
<dbReference type="GO" id="GO:0000166">
    <property type="term" value="F:nucleotide binding"/>
    <property type="evidence" value="ECO:0007669"/>
    <property type="project" value="UniProtKB-KW"/>
</dbReference>
<dbReference type="AlphaFoldDB" id="A0A6M0STZ3"/>
<keyword evidence="7" id="KW-0460">Magnesium</keyword>